<accession>A0A5N6P9K7</accession>
<comment type="caution">
    <text evidence="2">The sequence shown here is derived from an EMBL/GenBank/DDBJ whole genome shotgun (WGS) entry which is preliminary data.</text>
</comment>
<sequence>MMNVGKNRVQNGVLDCPESKNEEKSPSVGRLDPSRYAMIAKYLRFLRISPRTPPHAKNIIFEHPISVLKTSDRVVEARDLSASTDRCFEVRNPSELVLRTCGFHGILPGEQNTITELKSSFLNCI</sequence>
<reference evidence="2 3" key="1">
    <citation type="submission" date="2019-05" db="EMBL/GenBank/DDBJ databases">
        <title>Mikania micrantha, genome provides insights into the molecular mechanism of rapid growth.</title>
        <authorList>
            <person name="Liu B."/>
        </authorList>
    </citation>
    <scope>NUCLEOTIDE SEQUENCE [LARGE SCALE GENOMIC DNA]</scope>
    <source>
        <strain evidence="2">NLD-2019</strain>
        <tissue evidence="2">Leaf</tissue>
    </source>
</reference>
<organism evidence="2 3">
    <name type="scientific">Mikania micrantha</name>
    <name type="common">bitter vine</name>
    <dbReference type="NCBI Taxonomy" id="192012"/>
    <lineage>
        <taxon>Eukaryota</taxon>
        <taxon>Viridiplantae</taxon>
        <taxon>Streptophyta</taxon>
        <taxon>Embryophyta</taxon>
        <taxon>Tracheophyta</taxon>
        <taxon>Spermatophyta</taxon>
        <taxon>Magnoliopsida</taxon>
        <taxon>eudicotyledons</taxon>
        <taxon>Gunneridae</taxon>
        <taxon>Pentapetalae</taxon>
        <taxon>asterids</taxon>
        <taxon>campanulids</taxon>
        <taxon>Asterales</taxon>
        <taxon>Asteraceae</taxon>
        <taxon>Asteroideae</taxon>
        <taxon>Heliantheae alliance</taxon>
        <taxon>Eupatorieae</taxon>
        <taxon>Mikania</taxon>
    </lineage>
</organism>
<dbReference type="AlphaFoldDB" id="A0A5N6P9K7"/>
<name>A0A5N6P9K7_9ASTR</name>
<feature type="region of interest" description="Disordered" evidence="1">
    <location>
        <begin position="1"/>
        <end position="30"/>
    </location>
</feature>
<protein>
    <submittedName>
        <fullName evidence="2">Uncharacterized protein</fullName>
    </submittedName>
</protein>
<evidence type="ECO:0000313" key="3">
    <source>
        <dbReference type="Proteomes" id="UP000326396"/>
    </source>
</evidence>
<keyword evidence="3" id="KW-1185">Reference proteome</keyword>
<evidence type="ECO:0000313" key="2">
    <source>
        <dbReference type="EMBL" id="KAD5961915.1"/>
    </source>
</evidence>
<gene>
    <name evidence="2" type="ORF">E3N88_13388</name>
</gene>
<dbReference type="EMBL" id="SZYD01000006">
    <property type="protein sequence ID" value="KAD5961915.1"/>
    <property type="molecule type" value="Genomic_DNA"/>
</dbReference>
<dbReference type="Proteomes" id="UP000326396">
    <property type="component" value="Linkage Group LG14"/>
</dbReference>
<evidence type="ECO:0000256" key="1">
    <source>
        <dbReference type="SAM" id="MobiDB-lite"/>
    </source>
</evidence>
<proteinExistence type="predicted"/>